<reference evidence="1 2" key="1">
    <citation type="submission" date="2015-08" db="EMBL/GenBank/DDBJ databases">
        <title>Next Generation Sequencing and Analysis of the Genome of Puccinia sorghi L Schw, the Causal Agent of Maize Common Rust.</title>
        <authorList>
            <person name="Rochi L."/>
            <person name="Burguener G."/>
            <person name="Darino M."/>
            <person name="Turjanski A."/>
            <person name="Kreff E."/>
            <person name="Dieguez M.J."/>
            <person name="Sacco F."/>
        </authorList>
    </citation>
    <scope>NUCLEOTIDE SEQUENCE [LARGE SCALE GENOMIC DNA]</scope>
    <source>
        <strain evidence="1 2">RO10H11247</strain>
    </source>
</reference>
<gene>
    <name evidence="1" type="ORF">VP01_15627g1</name>
</gene>
<comment type="caution">
    <text evidence="1">The sequence shown here is derived from an EMBL/GenBank/DDBJ whole genome shotgun (WGS) entry which is preliminary data.</text>
</comment>
<accession>A0A0L6VI11</accession>
<evidence type="ECO:0000313" key="1">
    <source>
        <dbReference type="EMBL" id="KNZ60383.1"/>
    </source>
</evidence>
<dbReference type="EMBL" id="LAVV01006249">
    <property type="protein sequence ID" value="KNZ60383.1"/>
    <property type="molecule type" value="Genomic_DNA"/>
</dbReference>
<keyword evidence="2" id="KW-1185">Reference proteome</keyword>
<evidence type="ECO:0000313" key="2">
    <source>
        <dbReference type="Proteomes" id="UP000037035"/>
    </source>
</evidence>
<sequence length="48" mass="5354">ISKTCKFKTLLFTGRFKPVSKVLEVVHMDLVGPFPFCSSVGNKINILN</sequence>
<dbReference type="VEuPathDB" id="FungiDB:VP01_15627g1"/>
<name>A0A0L6VI11_9BASI</name>
<organism evidence="1 2">
    <name type="scientific">Puccinia sorghi</name>
    <dbReference type="NCBI Taxonomy" id="27349"/>
    <lineage>
        <taxon>Eukaryota</taxon>
        <taxon>Fungi</taxon>
        <taxon>Dikarya</taxon>
        <taxon>Basidiomycota</taxon>
        <taxon>Pucciniomycotina</taxon>
        <taxon>Pucciniomycetes</taxon>
        <taxon>Pucciniales</taxon>
        <taxon>Pucciniaceae</taxon>
        <taxon>Puccinia</taxon>
    </lineage>
</organism>
<feature type="non-terminal residue" evidence="1">
    <location>
        <position position="1"/>
    </location>
</feature>
<proteinExistence type="predicted"/>
<dbReference type="Proteomes" id="UP000037035">
    <property type="component" value="Unassembled WGS sequence"/>
</dbReference>
<dbReference type="AlphaFoldDB" id="A0A0L6VI11"/>
<protein>
    <submittedName>
        <fullName evidence="1">Uncharacterized protein</fullName>
    </submittedName>
</protein>